<dbReference type="InterPro" id="IPR029063">
    <property type="entry name" value="SAM-dependent_MTases_sf"/>
</dbReference>
<accession>A0AAV5APF4</accession>
<dbReference type="EMBL" id="BPWL01000009">
    <property type="protein sequence ID" value="GJJ14256.1"/>
    <property type="molecule type" value="Genomic_DNA"/>
</dbReference>
<name>A0AAV5APF4_9AGAM</name>
<dbReference type="Proteomes" id="UP001050691">
    <property type="component" value="Unassembled WGS sequence"/>
</dbReference>
<gene>
    <name evidence="1" type="ORF">Clacol_008520</name>
</gene>
<protein>
    <recommendedName>
        <fullName evidence="3">Methyltransferase-like protein 7B</fullName>
    </recommendedName>
</protein>
<dbReference type="InterPro" id="IPR052356">
    <property type="entry name" value="Thiol_S-MT"/>
</dbReference>
<dbReference type="CDD" id="cd02440">
    <property type="entry name" value="AdoMet_MTases"/>
    <property type="match status" value="1"/>
</dbReference>
<organism evidence="1 2">
    <name type="scientific">Clathrus columnatus</name>
    <dbReference type="NCBI Taxonomy" id="1419009"/>
    <lineage>
        <taxon>Eukaryota</taxon>
        <taxon>Fungi</taxon>
        <taxon>Dikarya</taxon>
        <taxon>Basidiomycota</taxon>
        <taxon>Agaricomycotina</taxon>
        <taxon>Agaricomycetes</taxon>
        <taxon>Phallomycetidae</taxon>
        <taxon>Phallales</taxon>
        <taxon>Clathraceae</taxon>
        <taxon>Clathrus</taxon>
    </lineage>
</organism>
<dbReference type="PANTHER" id="PTHR45036:SF1">
    <property type="entry name" value="METHYLTRANSFERASE LIKE 7A"/>
    <property type="match status" value="1"/>
</dbReference>
<dbReference type="SUPFAM" id="SSF53335">
    <property type="entry name" value="S-adenosyl-L-methionine-dependent methyltransferases"/>
    <property type="match status" value="1"/>
</dbReference>
<evidence type="ECO:0008006" key="3">
    <source>
        <dbReference type="Google" id="ProtNLM"/>
    </source>
</evidence>
<proteinExistence type="predicted"/>
<dbReference type="Pfam" id="PF13489">
    <property type="entry name" value="Methyltransf_23"/>
    <property type="match status" value="1"/>
</dbReference>
<evidence type="ECO:0000313" key="2">
    <source>
        <dbReference type="Proteomes" id="UP001050691"/>
    </source>
</evidence>
<dbReference type="PANTHER" id="PTHR45036">
    <property type="entry name" value="METHYLTRANSFERASE LIKE 7B"/>
    <property type="match status" value="1"/>
</dbReference>
<reference evidence="1" key="1">
    <citation type="submission" date="2021-10" db="EMBL/GenBank/DDBJ databases">
        <title>De novo Genome Assembly of Clathrus columnatus (Basidiomycota, Fungi) Using Illumina and Nanopore Sequence Data.</title>
        <authorList>
            <person name="Ogiso-Tanaka E."/>
            <person name="Itagaki H."/>
            <person name="Hosoya T."/>
            <person name="Hosaka K."/>
        </authorList>
    </citation>
    <scope>NUCLEOTIDE SEQUENCE</scope>
    <source>
        <strain evidence="1">MO-923</strain>
    </source>
</reference>
<sequence>MKLSNIFGILTDLRFAIIASAKPTIKAIRDSPSLLFHLQELSKIIFYNVWIVYGREADENRQPMKESLITANSKGTVLDLGAGFGATVRYLSKDKVTRYVAIEPNVMMHKHIKDTAEKAGFSEVDGSLVVLSCGAEDYKVIGSALGGLGTVDTIVSVLTLCSVPNPEQTIKDLVVKLLKPGGEFLFYEHVQSKKKDVSFWQWFWTPIWKTCFDGCALNRPSDEYVRNLPYWEPIPESGRDSEGKQVGVWGNPGEEEEHLWWHQIGRFIKSS</sequence>
<dbReference type="Gene3D" id="3.40.50.150">
    <property type="entry name" value="Vaccinia Virus protein VP39"/>
    <property type="match status" value="1"/>
</dbReference>
<comment type="caution">
    <text evidence="1">The sequence shown here is derived from an EMBL/GenBank/DDBJ whole genome shotgun (WGS) entry which is preliminary data.</text>
</comment>
<dbReference type="AlphaFoldDB" id="A0AAV5APF4"/>
<keyword evidence="2" id="KW-1185">Reference proteome</keyword>
<evidence type="ECO:0000313" key="1">
    <source>
        <dbReference type="EMBL" id="GJJ14256.1"/>
    </source>
</evidence>